<proteinExistence type="predicted"/>
<dbReference type="Gene3D" id="2.60.120.290">
    <property type="entry name" value="Spermadhesin, CUB domain"/>
    <property type="match status" value="1"/>
</dbReference>
<evidence type="ECO:0000313" key="4">
    <source>
        <dbReference type="Proteomes" id="UP000322234"/>
    </source>
</evidence>
<reference evidence="3" key="1">
    <citation type="submission" date="2019-10" db="EMBL/GenBank/DDBJ databases">
        <title>The sequence and de novo assembly of the wild yak genome.</title>
        <authorList>
            <person name="Liu Y."/>
        </authorList>
    </citation>
    <scope>NUCLEOTIDE SEQUENCE [LARGE SCALE GENOMIC DNA]</scope>
    <source>
        <strain evidence="3">WY2019</strain>
    </source>
</reference>
<dbReference type="SUPFAM" id="SSF49854">
    <property type="entry name" value="Spermadhesin, CUB domain"/>
    <property type="match status" value="1"/>
</dbReference>
<protein>
    <recommendedName>
        <fullName evidence="5">CUB domain-containing protein</fullName>
    </recommendedName>
</protein>
<feature type="region of interest" description="Disordered" evidence="2">
    <location>
        <begin position="1"/>
        <end position="27"/>
    </location>
</feature>
<evidence type="ECO:0000256" key="1">
    <source>
        <dbReference type="ARBA" id="ARBA00023157"/>
    </source>
</evidence>
<dbReference type="Proteomes" id="UP000322234">
    <property type="component" value="Unassembled WGS sequence"/>
</dbReference>
<evidence type="ECO:0000256" key="2">
    <source>
        <dbReference type="SAM" id="MobiDB-lite"/>
    </source>
</evidence>
<dbReference type="InterPro" id="IPR035914">
    <property type="entry name" value="Sperma_CUB_dom_sf"/>
</dbReference>
<comment type="caution">
    <text evidence="3">The sequence shown here is derived from an EMBL/GenBank/DDBJ whole genome shotgun (WGS) entry which is preliminary data.</text>
</comment>
<dbReference type="AlphaFoldDB" id="A0A6B0S2H8"/>
<keyword evidence="1" id="KW-1015">Disulfide bond</keyword>
<sequence>MDSEALVWGDGLERRERQQSQSEDGGNGMLMGVQFHLLPSGGKSLVLYVCAFSCPHEVGASVETLMKENAVCLECSLIARLKHASQSKNQMYSYYNFKKNYFLQRALDPSDWLSGFQLPSSIVSSGSILTLWFTTDFAVSAQGFKALYEGKALEDMYVIQMHEREKGLTAVRVCVPAVFSKSHIPDGNLTDNMVCVSQVVSREAERLGLQEEKSEKQEHDDVLGTLAFVSSTLHDTVWSIRCGP</sequence>
<dbReference type="EMBL" id="VBQZ03000114">
    <property type="protein sequence ID" value="MXQ94524.1"/>
    <property type="molecule type" value="Genomic_DNA"/>
</dbReference>
<evidence type="ECO:0000313" key="3">
    <source>
        <dbReference type="EMBL" id="MXQ94524.1"/>
    </source>
</evidence>
<organism evidence="3 4">
    <name type="scientific">Bos mutus</name>
    <name type="common">wild yak</name>
    <dbReference type="NCBI Taxonomy" id="72004"/>
    <lineage>
        <taxon>Eukaryota</taxon>
        <taxon>Metazoa</taxon>
        <taxon>Chordata</taxon>
        <taxon>Craniata</taxon>
        <taxon>Vertebrata</taxon>
        <taxon>Euteleostomi</taxon>
        <taxon>Mammalia</taxon>
        <taxon>Eutheria</taxon>
        <taxon>Laurasiatheria</taxon>
        <taxon>Artiodactyla</taxon>
        <taxon>Ruminantia</taxon>
        <taxon>Pecora</taxon>
        <taxon>Bovidae</taxon>
        <taxon>Bovinae</taxon>
        <taxon>Bos</taxon>
    </lineage>
</organism>
<evidence type="ECO:0008006" key="5">
    <source>
        <dbReference type="Google" id="ProtNLM"/>
    </source>
</evidence>
<name>A0A6B0S2H8_9CETA</name>
<gene>
    <name evidence="3" type="ORF">E5288_WYG021617</name>
</gene>
<accession>A0A6B0S2H8</accession>
<keyword evidence="4" id="KW-1185">Reference proteome</keyword>